<proteinExistence type="predicted"/>
<protein>
    <submittedName>
        <fullName evidence="2">Uncharacterized protein</fullName>
    </submittedName>
</protein>
<gene>
    <name evidence="2" type="ORF">AVEN_17217_1</name>
</gene>
<evidence type="ECO:0000313" key="3">
    <source>
        <dbReference type="Proteomes" id="UP000499080"/>
    </source>
</evidence>
<comment type="caution">
    <text evidence="2">The sequence shown here is derived from an EMBL/GenBank/DDBJ whole genome shotgun (WGS) entry which is preliminary data.</text>
</comment>
<keyword evidence="3" id="KW-1185">Reference proteome</keyword>
<name>A0A4Y2G8Q1_ARAVE</name>
<sequence>MFEERRRRESDEASRTRFQAPEDRRELRDIDQLGLKSDFGKQHRGIGIPRTLGSATCEHSWYSRGPSNIPQAL</sequence>
<evidence type="ECO:0000313" key="2">
    <source>
        <dbReference type="EMBL" id="GBM49973.1"/>
    </source>
</evidence>
<evidence type="ECO:0000256" key="1">
    <source>
        <dbReference type="SAM" id="MobiDB-lite"/>
    </source>
</evidence>
<reference evidence="2 3" key="1">
    <citation type="journal article" date="2019" name="Sci. Rep.">
        <title>Orb-weaving spider Araneus ventricosus genome elucidates the spidroin gene catalogue.</title>
        <authorList>
            <person name="Kono N."/>
            <person name="Nakamura H."/>
            <person name="Ohtoshi R."/>
            <person name="Moran D.A.P."/>
            <person name="Shinohara A."/>
            <person name="Yoshida Y."/>
            <person name="Fujiwara M."/>
            <person name="Mori M."/>
            <person name="Tomita M."/>
            <person name="Arakawa K."/>
        </authorList>
    </citation>
    <scope>NUCLEOTIDE SEQUENCE [LARGE SCALE GENOMIC DNA]</scope>
</reference>
<accession>A0A4Y2G8Q1</accession>
<organism evidence="2 3">
    <name type="scientific">Araneus ventricosus</name>
    <name type="common">Orbweaver spider</name>
    <name type="synonym">Epeira ventricosa</name>
    <dbReference type="NCBI Taxonomy" id="182803"/>
    <lineage>
        <taxon>Eukaryota</taxon>
        <taxon>Metazoa</taxon>
        <taxon>Ecdysozoa</taxon>
        <taxon>Arthropoda</taxon>
        <taxon>Chelicerata</taxon>
        <taxon>Arachnida</taxon>
        <taxon>Araneae</taxon>
        <taxon>Araneomorphae</taxon>
        <taxon>Entelegynae</taxon>
        <taxon>Araneoidea</taxon>
        <taxon>Araneidae</taxon>
        <taxon>Araneus</taxon>
    </lineage>
</organism>
<feature type="region of interest" description="Disordered" evidence="1">
    <location>
        <begin position="1"/>
        <end position="25"/>
    </location>
</feature>
<dbReference type="Proteomes" id="UP000499080">
    <property type="component" value="Unassembled WGS sequence"/>
</dbReference>
<dbReference type="AlphaFoldDB" id="A0A4Y2G8Q1"/>
<dbReference type="EMBL" id="BGPR01098665">
    <property type="protein sequence ID" value="GBM49973.1"/>
    <property type="molecule type" value="Genomic_DNA"/>
</dbReference>